<dbReference type="PROSITE" id="PS52053">
    <property type="entry name" value="NEL"/>
    <property type="match status" value="1"/>
</dbReference>
<dbReference type="InterPro" id="IPR003591">
    <property type="entry name" value="Leu-rich_rpt_typical-subtyp"/>
</dbReference>
<keyword evidence="4" id="KW-0677">Repeat</keyword>
<evidence type="ECO:0000256" key="2">
    <source>
        <dbReference type="ARBA" id="ARBA00012483"/>
    </source>
</evidence>
<dbReference type="InterPro" id="IPR029487">
    <property type="entry name" value="NEL_dom"/>
</dbReference>
<evidence type="ECO:0000313" key="9">
    <source>
        <dbReference type="EMBL" id="MFJ2679589.1"/>
    </source>
</evidence>
<keyword evidence="6" id="KW-0964">Secreted</keyword>
<organism evidence="9 10">
    <name type="scientific">Pseudomonas sivasensis</name>
    <dbReference type="NCBI Taxonomy" id="1880678"/>
    <lineage>
        <taxon>Bacteria</taxon>
        <taxon>Pseudomonadati</taxon>
        <taxon>Pseudomonadota</taxon>
        <taxon>Gammaproteobacteria</taxon>
        <taxon>Pseudomonadales</taxon>
        <taxon>Pseudomonadaceae</taxon>
        <taxon>Pseudomonas</taxon>
    </lineage>
</organism>
<dbReference type="EC" id="2.3.2.27" evidence="2"/>
<feature type="active site" description="Glycyl thioester intermediate" evidence="6">
    <location>
        <position position="1444"/>
    </location>
</feature>
<comment type="PTM">
    <text evidence="6">Ubiquitinated in the presence of host E1 ubiquitin-activating enzyme, E2 ubiquitin-conjugating enzyme and ubiquitin.</text>
</comment>
<dbReference type="PANTHER" id="PTHR48051:SF1">
    <property type="entry name" value="RAS SUPPRESSOR PROTEIN 1"/>
    <property type="match status" value="1"/>
</dbReference>
<gene>
    <name evidence="9" type="ORF">ACIOWJ_16035</name>
</gene>
<accession>A0ABW8E4J8</accession>
<dbReference type="RefSeq" id="WP_185160184.1">
    <property type="nucleotide sequence ID" value="NZ_JAAOWU010000015.1"/>
</dbReference>
<evidence type="ECO:0000256" key="3">
    <source>
        <dbReference type="ARBA" id="ARBA00022614"/>
    </source>
</evidence>
<protein>
    <recommendedName>
        <fullName evidence="2">RING-type E3 ubiquitin transferase</fullName>
        <ecNumber evidence="2">2.3.2.27</ecNumber>
    </recommendedName>
</protein>
<keyword evidence="6" id="KW-1035">Host cytoplasm</keyword>
<dbReference type="SUPFAM" id="SSF52058">
    <property type="entry name" value="L domain-like"/>
    <property type="match status" value="1"/>
</dbReference>
<dbReference type="PANTHER" id="PTHR48051">
    <property type="match status" value="1"/>
</dbReference>
<dbReference type="InterPro" id="IPR050216">
    <property type="entry name" value="LRR_domain-containing"/>
</dbReference>
<keyword evidence="6" id="KW-0833">Ubl conjugation pathway</keyword>
<comment type="similarity">
    <text evidence="6">Belongs to the LRR-containing bacterial E3 ligase family.</text>
</comment>
<keyword evidence="7" id="KW-0472">Membrane</keyword>
<evidence type="ECO:0000256" key="5">
    <source>
        <dbReference type="ARBA" id="ARBA00023026"/>
    </source>
</evidence>
<keyword evidence="7" id="KW-0812">Transmembrane</keyword>
<keyword evidence="7" id="KW-1133">Transmembrane helix</keyword>
<dbReference type="InterPro" id="IPR032675">
    <property type="entry name" value="LRR_dom_sf"/>
</dbReference>
<evidence type="ECO:0000259" key="8">
    <source>
        <dbReference type="PROSITE" id="PS52053"/>
    </source>
</evidence>
<reference evidence="9 10" key="1">
    <citation type="submission" date="2024-10" db="EMBL/GenBank/DDBJ databases">
        <title>The Natural Products Discovery Center: Release of the First 8490 Sequenced Strains for Exploring Actinobacteria Biosynthetic Diversity.</title>
        <authorList>
            <person name="Kalkreuter E."/>
            <person name="Kautsar S.A."/>
            <person name="Yang D."/>
            <person name="Bader C.D."/>
            <person name="Teijaro C.N."/>
            <person name="Fluegel L."/>
            <person name="Davis C.M."/>
            <person name="Simpson J.R."/>
            <person name="Lauterbach L."/>
            <person name="Steele A.D."/>
            <person name="Gui C."/>
            <person name="Meng S."/>
            <person name="Li G."/>
            <person name="Viehrig K."/>
            <person name="Ye F."/>
            <person name="Su P."/>
            <person name="Kiefer A.F."/>
            <person name="Nichols A."/>
            <person name="Cepeda A.J."/>
            <person name="Yan W."/>
            <person name="Fan B."/>
            <person name="Jiang Y."/>
            <person name="Adhikari A."/>
            <person name="Zheng C.-J."/>
            <person name="Schuster L."/>
            <person name="Cowan T.M."/>
            <person name="Smanski M.J."/>
            <person name="Chevrette M.G."/>
            <person name="De Carvalho L.P.S."/>
            <person name="Shen B."/>
        </authorList>
    </citation>
    <scope>NUCLEOTIDE SEQUENCE [LARGE SCALE GENOMIC DNA]</scope>
    <source>
        <strain evidence="9 10">NPDC087581</strain>
    </source>
</reference>
<evidence type="ECO:0000256" key="4">
    <source>
        <dbReference type="ARBA" id="ARBA00022737"/>
    </source>
</evidence>
<keyword evidence="6" id="KW-0832">Ubl conjugation</keyword>
<evidence type="ECO:0000256" key="1">
    <source>
        <dbReference type="ARBA" id="ARBA00000900"/>
    </source>
</evidence>
<dbReference type="EMBL" id="JBIUWZ010000022">
    <property type="protein sequence ID" value="MFJ2679589.1"/>
    <property type="molecule type" value="Genomic_DNA"/>
</dbReference>
<name>A0ABW8E4J8_9PSED</name>
<dbReference type="Proteomes" id="UP001617213">
    <property type="component" value="Unassembled WGS sequence"/>
</dbReference>
<proteinExistence type="inferred from homology"/>
<feature type="transmembrane region" description="Helical" evidence="7">
    <location>
        <begin position="455"/>
        <end position="477"/>
    </location>
</feature>
<keyword evidence="6" id="KW-0808">Transferase</keyword>
<dbReference type="Gene3D" id="3.80.10.10">
    <property type="entry name" value="Ribonuclease Inhibitor"/>
    <property type="match status" value="1"/>
</dbReference>
<dbReference type="InterPro" id="IPR046673">
    <property type="entry name" value="ToxA_N"/>
</dbReference>
<dbReference type="Pfam" id="PF14496">
    <property type="entry name" value="NEL"/>
    <property type="match status" value="1"/>
</dbReference>
<evidence type="ECO:0000256" key="7">
    <source>
        <dbReference type="SAM" id="Phobius"/>
    </source>
</evidence>
<feature type="domain" description="NEL" evidence="8">
    <location>
        <begin position="1355"/>
        <end position="1705"/>
    </location>
</feature>
<dbReference type="Pfam" id="PF20178">
    <property type="entry name" value="ToxA_N"/>
    <property type="match status" value="1"/>
</dbReference>
<sequence length="1705" mass="190922">MPNIPSPASSSPGYSGVHYDFLKSRVPSWFLQAPKQRQQELADHPLQLPDWYLKADSAGRASLAVAHTRFRDAQRDLEDNLARIDDVLDFAEPLLKAQIQQRFNMDLDVRQVYFARKYTPGKEQAAFGGFFTVDQTSSPDANYRYRGVTLLEAALANFEPSEEQPLSCRDCSIITRFSAFEGEVIPGFDVLQDQAVAILPHEFAQLCRSLNVGKLYQEHLKAVLEPQDQTQRTALENQLHAHQRQQFTLSLDIASRQRLADANGRAGVSASARRMLDQVLSGSRNAYLDGSPVTFAALKIFGIVLVGPLLIGPERLSSVDAERVVVYIPNDPQQPMREYASGDAFMADLRARLHSIAYRRFFSQFIPVQHQGEFFQQLNKLYQPKESDDTQTDFVLQAEPARLPIEAFEITGDVWIEQRQAHMRKLLSDARAVAVPTGDEDAQARARRMAGFLDAVLNVFNLAAFVVPGLGPIMLAVGAGQMMTDVFHGIEAYEQGEIKEMWRCFSSVALNAAFFAAGAAVLPHVQWSGQVESLRNVRLPTGGKTLWRPRLDGYELPDYEPQGQADEHGVYRQNGQSVLAIEGKHYRIVEDATTGHYRIQHPTRAEAYQPLLRHNNQGGWLHEADRPQEWTGATLMRRIGPAMEGFSDEELEQIRQVSDVHEDQLRRIHAQSEPVPAVLLDTAQQFRAYGQAKELNRQITAGRLSAELTGYAASLVTELAHWPASTGIEVLGEDGLDTSAVRYGNRLATGRDLIRISRAELMQGQLSRRIVEHLSHEQLTPLLGERIGLDTPSRAAELTRRLAEYAATQHTRLFKSLYSERLAPKSPAVQVLQRDFKRLPSLIAQELLDSASPKELEFITAKGRLPLRLAEEARKLQAQMRLLHAYEGLYLERLDNPDTETLVLHSLENLPGWHDNIRLEVREGSFDGSLRAVFGAEDAGQRKVLARVADGLYQPFDEEGNELHGTDSLYRALQHALPDAHRNAISLPHVGQGDQLHALVIQRALPRDALSNALRIAPRNKPFFRFPQRAPSGQPGYPLSGRGVGGVEGTFRRRLRTLYPSLTEEQVEAFLQDRSLTDDAWLRALERDFAHLEATFYNWLLEGPKTPSILRARYRIVDAIMNAWRMTGELDIDPLGNVLGQRIKLRGGARDQQRMLGAQLATLPELPGNFDHVTNLQVTRCDLTDQGARFLSAFRRVRLLDLSENRLTVLPPALANMPFMEGLDLADNALVLTAETAQHINNMTRLISLTLAGNPIGEWLNLKRLRFLQWLELAGCGLKALPAGLFAHPRPRGFVLDLTGNPITEMPDVAPGSDRAETIARIVVTRELLAPEALDRLKLYIESIGMDAGRRFPPRGVQDSAHWMAGLTQEEWVVKARYWDAVEELEGSEPFFNELRKLNESSDAGTPEYRNDLTAKVWRMIEAMHEDSVLCDTLFKMAAAPTTCVDAGAQLFNAMGGEVLVSQANAIPNVELKKIELLDLARGRARLHELGRIAQARVNELLAQGRNFPQYDAQGELVRQYDAQGNALRSIDEVEIYLAYATRLAGPLDLPWQSKSMMFNEPDVTSAMVDEAYLRVRALEEGDQLRNQIVEESFWANFVESLNPEPFKVLQVRGDDLISLQVAQQEWANDGDLSPQQKQALRETIDTTVLALGKSSVNSVSGHVMSDEEYFSDISALQKERLQLLYTMTDQIMGRSPQPAQGSEA</sequence>
<keyword evidence="3" id="KW-0433">Leucine-rich repeat</keyword>
<evidence type="ECO:0000313" key="10">
    <source>
        <dbReference type="Proteomes" id="UP001617213"/>
    </source>
</evidence>
<comment type="catalytic activity">
    <reaction evidence="1">
        <text>S-ubiquitinyl-[E2 ubiquitin-conjugating enzyme]-L-cysteine + [acceptor protein]-L-lysine = [E2 ubiquitin-conjugating enzyme]-L-cysteine + N(6)-ubiquitinyl-[acceptor protein]-L-lysine.</text>
        <dbReference type="EC" id="2.3.2.27"/>
    </reaction>
</comment>
<dbReference type="SMART" id="SM00369">
    <property type="entry name" value="LRR_TYP"/>
    <property type="match status" value="2"/>
</dbReference>
<keyword evidence="10" id="KW-1185">Reference proteome</keyword>
<keyword evidence="5" id="KW-0843">Virulence</keyword>
<comment type="caution">
    <text evidence="9">The sequence shown here is derived from an EMBL/GenBank/DDBJ whole genome shotgun (WGS) entry which is preliminary data.</text>
</comment>
<dbReference type="Gene3D" id="1.20.58.360">
    <property type="entry name" value="Shigella T3SS effector IpaH defines"/>
    <property type="match status" value="1"/>
</dbReference>
<evidence type="ECO:0000256" key="6">
    <source>
        <dbReference type="PROSITE-ProRule" id="PRU01398"/>
    </source>
</evidence>